<dbReference type="AlphaFoldDB" id="A0A813U6X6"/>
<evidence type="ECO:0000313" key="4">
    <source>
        <dbReference type="Proteomes" id="UP000663870"/>
    </source>
</evidence>
<dbReference type="EMBL" id="CAJNOL010000271">
    <property type="protein sequence ID" value="CAF0976028.1"/>
    <property type="molecule type" value="Genomic_DNA"/>
</dbReference>
<accession>A0A813U6X6</accession>
<proteinExistence type="predicted"/>
<comment type="caution">
    <text evidence="1">The sequence shown here is derived from an EMBL/GenBank/DDBJ whole genome shotgun (WGS) entry which is preliminary data.</text>
</comment>
<sequence length="172" mass="21071">MIRRFRFLDMVLHLHQNKFEHPREQLIILVHWTFLSRDFIILKDNEYNEIMDGIKSGKKSVDISQFRHSLITYEFRKIMDWKKNEKNSIDVDYFRENLIIHVEQFFDNENFIIQFKTDENNQLVLEIQVNDYINEKDGSLKDIDDFITDVGNEIYELTRRKRQMDGEKFEQE</sequence>
<gene>
    <name evidence="2" type="ORF">JXQ802_LOCUS12926</name>
    <name evidence="1" type="ORF">PYM288_LOCUS5621</name>
</gene>
<protein>
    <submittedName>
        <fullName evidence="1">Uncharacterized protein</fullName>
    </submittedName>
</protein>
<evidence type="ECO:0000313" key="2">
    <source>
        <dbReference type="EMBL" id="CAF0976028.1"/>
    </source>
</evidence>
<dbReference type="Gene3D" id="3.40.1000.30">
    <property type="match status" value="1"/>
</dbReference>
<dbReference type="Proteomes" id="UP000663870">
    <property type="component" value="Unassembled WGS sequence"/>
</dbReference>
<dbReference type="Proteomes" id="UP000663854">
    <property type="component" value="Unassembled WGS sequence"/>
</dbReference>
<name>A0A813U6X6_9BILA</name>
<organism evidence="1 3">
    <name type="scientific">Rotaria sordida</name>
    <dbReference type="NCBI Taxonomy" id="392033"/>
    <lineage>
        <taxon>Eukaryota</taxon>
        <taxon>Metazoa</taxon>
        <taxon>Spiralia</taxon>
        <taxon>Gnathifera</taxon>
        <taxon>Rotifera</taxon>
        <taxon>Eurotatoria</taxon>
        <taxon>Bdelloidea</taxon>
        <taxon>Philodinida</taxon>
        <taxon>Philodinidae</taxon>
        <taxon>Rotaria</taxon>
    </lineage>
</organism>
<evidence type="ECO:0000313" key="1">
    <source>
        <dbReference type="EMBL" id="CAF0821717.1"/>
    </source>
</evidence>
<reference evidence="1" key="1">
    <citation type="submission" date="2021-02" db="EMBL/GenBank/DDBJ databases">
        <authorList>
            <person name="Nowell W R."/>
        </authorList>
    </citation>
    <scope>NUCLEOTIDE SEQUENCE</scope>
</reference>
<evidence type="ECO:0000313" key="3">
    <source>
        <dbReference type="Proteomes" id="UP000663854"/>
    </source>
</evidence>
<keyword evidence="4" id="KW-1185">Reference proteome</keyword>
<dbReference type="EMBL" id="CAJNOH010000058">
    <property type="protein sequence ID" value="CAF0821717.1"/>
    <property type="molecule type" value="Genomic_DNA"/>
</dbReference>